<feature type="region of interest" description="Disordered" evidence="1">
    <location>
        <begin position="1"/>
        <end position="103"/>
    </location>
</feature>
<feature type="compositionally biased region" description="Basic and acidic residues" evidence="1">
    <location>
        <begin position="1"/>
        <end position="12"/>
    </location>
</feature>
<evidence type="ECO:0000313" key="2">
    <source>
        <dbReference type="EMBL" id="SDV49153.1"/>
    </source>
</evidence>
<dbReference type="Proteomes" id="UP000243719">
    <property type="component" value="Unassembled WGS sequence"/>
</dbReference>
<dbReference type="AlphaFoldDB" id="A0A1H2PQP9"/>
<name>A0A1H2PQP9_9BURK</name>
<dbReference type="EMBL" id="FNLO01000007">
    <property type="protein sequence ID" value="SDV49153.1"/>
    <property type="molecule type" value="Genomic_DNA"/>
</dbReference>
<gene>
    <name evidence="2" type="ORF">SAMN05216551_107110</name>
</gene>
<protein>
    <submittedName>
        <fullName evidence="2">Uncharacterized protein</fullName>
    </submittedName>
</protein>
<organism evidence="2 3">
    <name type="scientific">Chitinasiproducens palmae</name>
    <dbReference type="NCBI Taxonomy" id="1770053"/>
    <lineage>
        <taxon>Bacteria</taxon>
        <taxon>Pseudomonadati</taxon>
        <taxon>Pseudomonadota</taxon>
        <taxon>Betaproteobacteria</taxon>
        <taxon>Burkholderiales</taxon>
        <taxon>Burkholderiaceae</taxon>
        <taxon>Chitinasiproducens</taxon>
    </lineage>
</organism>
<sequence length="103" mass="10465">MNNRTESDRDLVPRPAAGQDSFDAKRTNPAAPTGAGAGPGAGNSSLTHDASVESDPRNEAAVVTTGTAAGEWTEPTPNENAEQASLPAGDKQLNPADRGDKPA</sequence>
<accession>A0A1H2PQP9</accession>
<evidence type="ECO:0000256" key="1">
    <source>
        <dbReference type="SAM" id="MobiDB-lite"/>
    </source>
</evidence>
<evidence type="ECO:0000313" key="3">
    <source>
        <dbReference type="Proteomes" id="UP000243719"/>
    </source>
</evidence>
<feature type="compositionally biased region" description="Low complexity" evidence="1">
    <location>
        <begin position="59"/>
        <end position="74"/>
    </location>
</feature>
<dbReference type="RefSeq" id="WP_091908862.1">
    <property type="nucleotide sequence ID" value="NZ_FNLO01000007.1"/>
</dbReference>
<keyword evidence="3" id="KW-1185">Reference proteome</keyword>
<reference evidence="3" key="1">
    <citation type="submission" date="2016-09" db="EMBL/GenBank/DDBJ databases">
        <authorList>
            <person name="Varghese N."/>
            <person name="Submissions S."/>
        </authorList>
    </citation>
    <scope>NUCLEOTIDE SEQUENCE [LARGE SCALE GENOMIC DNA]</scope>
    <source>
        <strain evidence="3">JS23</strain>
    </source>
</reference>
<proteinExistence type="predicted"/>